<protein>
    <recommendedName>
        <fullName evidence="3">DDE Tnp4 domain-containing protein</fullName>
    </recommendedName>
</protein>
<dbReference type="EMBL" id="ADBJ01000062">
    <property type="protein sequence ID" value="EFA74680.1"/>
    <property type="molecule type" value="Genomic_DNA"/>
</dbReference>
<keyword evidence="2" id="KW-0479">Metal-binding</keyword>
<dbReference type="AlphaFoldDB" id="D3BVC3"/>
<evidence type="ECO:0000256" key="2">
    <source>
        <dbReference type="ARBA" id="ARBA00022723"/>
    </source>
</evidence>
<comment type="caution">
    <text evidence="4">The sequence shown here is derived from an EMBL/GenBank/DDBJ whole genome shotgun (WGS) entry which is preliminary data.</text>
</comment>
<keyword evidence="5" id="KW-1185">Reference proteome</keyword>
<evidence type="ECO:0000313" key="5">
    <source>
        <dbReference type="Proteomes" id="UP000001396"/>
    </source>
</evidence>
<reference evidence="4 5" key="1">
    <citation type="journal article" date="2011" name="Genome Res.">
        <title>Phylogeny-wide analysis of social amoeba genomes highlights ancient origins for complex intercellular communication.</title>
        <authorList>
            <person name="Heidel A.J."/>
            <person name="Lawal H.M."/>
            <person name="Felder M."/>
            <person name="Schilde C."/>
            <person name="Helps N.R."/>
            <person name="Tunggal B."/>
            <person name="Rivero F."/>
            <person name="John U."/>
            <person name="Schleicher M."/>
            <person name="Eichinger L."/>
            <person name="Platzer M."/>
            <person name="Noegel A.A."/>
            <person name="Schaap P."/>
            <person name="Gloeckner G."/>
        </authorList>
    </citation>
    <scope>NUCLEOTIDE SEQUENCE [LARGE SCALE GENOMIC DNA]</scope>
    <source>
        <strain evidence="5">ATCC 26659 / Pp 5 / PN500</strain>
    </source>
</reference>
<dbReference type="GO" id="GO:0046872">
    <property type="term" value="F:metal ion binding"/>
    <property type="evidence" value="ECO:0007669"/>
    <property type="project" value="UniProtKB-KW"/>
</dbReference>
<evidence type="ECO:0000256" key="1">
    <source>
        <dbReference type="ARBA" id="ARBA00001968"/>
    </source>
</evidence>
<accession>D3BVC3</accession>
<proteinExistence type="predicted"/>
<dbReference type="Proteomes" id="UP000001396">
    <property type="component" value="Unassembled WGS sequence"/>
</dbReference>
<dbReference type="InParanoid" id="D3BVC3"/>
<dbReference type="Pfam" id="PF13359">
    <property type="entry name" value="DDE_Tnp_4"/>
    <property type="match status" value="1"/>
</dbReference>
<evidence type="ECO:0000313" key="4">
    <source>
        <dbReference type="EMBL" id="EFA74680.1"/>
    </source>
</evidence>
<dbReference type="InterPro" id="IPR027806">
    <property type="entry name" value="HARBI1_dom"/>
</dbReference>
<organism evidence="4 5">
    <name type="scientific">Heterostelium pallidum (strain ATCC 26659 / Pp 5 / PN500)</name>
    <name type="common">Cellular slime mold</name>
    <name type="synonym">Polysphondylium pallidum</name>
    <dbReference type="NCBI Taxonomy" id="670386"/>
    <lineage>
        <taxon>Eukaryota</taxon>
        <taxon>Amoebozoa</taxon>
        <taxon>Evosea</taxon>
        <taxon>Eumycetozoa</taxon>
        <taxon>Dictyostelia</taxon>
        <taxon>Acytosteliales</taxon>
        <taxon>Acytosteliaceae</taxon>
        <taxon>Heterostelium</taxon>
    </lineage>
</organism>
<name>D3BVC3_HETP5</name>
<dbReference type="GeneID" id="31367117"/>
<evidence type="ECO:0000259" key="3">
    <source>
        <dbReference type="Pfam" id="PF13359"/>
    </source>
</evidence>
<gene>
    <name evidence="4" type="ORF">PPL_11649</name>
</gene>
<sequence length="135" mass="15283">MGCSIINPYLDYAIGTVHDLTMARESGVMNPDTFKLAEGERILADLGYVGEPEVFMTPQKGDSADLSILENALNSLKHRFRTIIENLYGRQTSSLAILRTAYRGDIDDFGEILQIIYWVTAFLLQENPLRKKRKI</sequence>
<comment type="cofactor">
    <cofactor evidence="1">
        <name>a divalent metal cation</name>
        <dbReference type="ChEBI" id="CHEBI:60240"/>
    </cofactor>
</comment>
<dbReference type="RefSeq" id="XP_020426814.1">
    <property type="nucleotide sequence ID" value="XM_020582398.1"/>
</dbReference>
<feature type="domain" description="DDE Tnp4" evidence="3">
    <location>
        <begin position="14"/>
        <end position="119"/>
    </location>
</feature>